<organism evidence="2 3">
    <name type="scientific">Halopseudomonas yangmingensis</name>
    <dbReference type="NCBI Taxonomy" id="1720063"/>
    <lineage>
        <taxon>Bacteria</taxon>
        <taxon>Pseudomonadati</taxon>
        <taxon>Pseudomonadota</taxon>
        <taxon>Gammaproteobacteria</taxon>
        <taxon>Pseudomonadales</taxon>
        <taxon>Pseudomonadaceae</taxon>
        <taxon>Halopseudomonas</taxon>
    </lineage>
</organism>
<evidence type="ECO:0000313" key="3">
    <source>
        <dbReference type="Proteomes" id="UP000243629"/>
    </source>
</evidence>
<dbReference type="InterPro" id="IPR000182">
    <property type="entry name" value="GNAT_dom"/>
</dbReference>
<dbReference type="GO" id="GO:0016747">
    <property type="term" value="F:acyltransferase activity, transferring groups other than amino-acyl groups"/>
    <property type="evidence" value="ECO:0007669"/>
    <property type="project" value="InterPro"/>
</dbReference>
<keyword evidence="2" id="KW-0808">Transferase</keyword>
<sequence>MGFKVEPVTLAGEHVRLEPLSLAHVEGLFAIGQQREDWAYLPVPGLCAAADARQWVEQSLQLAERGAQCPFVLVHPASGRPMGSTRFMNIRERDRGLEIGYSWLGRDYQRTAVNTEAKYLLLSHAFDALDALRVELKTDLRNLRSQRAIERLGARREGVFRRHMLAQDGHVRDSVYYSITDLDWPGVRAGLQSRLQHTTPATPPT</sequence>
<dbReference type="Proteomes" id="UP000243629">
    <property type="component" value="Unassembled WGS sequence"/>
</dbReference>
<dbReference type="PANTHER" id="PTHR43610">
    <property type="entry name" value="BLL6696 PROTEIN"/>
    <property type="match status" value="1"/>
</dbReference>
<name>A0A1I4TEG1_9GAMM</name>
<reference evidence="3" key="1">
    <citation type="submission" date="2016-10" db="EMBL/GenBank/DDBJ databases">
        <authorList>
            <person name="Varghese N."/>
            <person name="Submissions S."/>
        </authorList>
    </citation>
    <scope>NUCLEOTIDE SEQUENCE [LARGE SCALE GENOMIC DNA]</scope>
    <source>
        <strain evidence="3">DSM 24213</strain>
    </source>
</reference>
<proteinExistence type="predicted"/>
<gene>
    <name evidence="2" type="ORF">SAMN05216217_1147</name>
</gene>
<dbReference type="SUPFAM" id="SSF55729">
    <property type="entry name" value="Acyl-CoA N-acyltransferases (Nat)"/>
    <property type="match status" value="1"/>
</dbReference>
<feature type="domain" description="N-acetyltransferase" evidence="1">
    <location>
        <begin position="15"/>
        <end position="178"/>
    </location>
</feature>
<evidence type="ECO:0000313" key="2">
    <source>
        <dbReference type="EMBL" id="SFM74993.1"/>
    </source>
</evidence>
<keyword evidence="3" id="KW-1185">Reference proteome</keyword>
<dbReference type="STRING" id="1720063.SAMN05216217_1147"/>
<dbReference type="AlphaFoldDB" id="A0A1I4TEG1"/>
<dbReference type="RefSeq" id="WP_093477567.1">
    <property type="nucleotide sequence ID" value="NZ_FOUI01000014.1"/>
</dbReference>
<dbReference type="EMBL" id="FOUI01000014">
    <property type="protein sequence ID" value="SFM74993.1"/>
    <property type="molecule type" value="Genomic_DNA"/>
</dbReference>
<dbReference type="PROSITE" id="PS51186">
    <property type="entry name" value="GNAT"/>
    <property type="match status" value="1"/>
</dbReference>
<protein>
    <submittedName>
        <fullName evidence="2">Protein N-acetyltransferase, RimJ/RimL family</fullName>
    </submittedName>
</protein>
<dbReference type="PANTHER" id="PTHR43610:SF1">
    <property type="entry name" value="N-ACETYLTRANSFERASE DOMAIN-CONTAINING PROTEIN"/>
    <property type="match status" value="1"/>
</dbReference>
<accession>A0A1I4TEG1</accession>
<evidence type="ECO:0000259" key="1">
    <source>
        <dbReference type="PROSITE" id="PS51186"/>
    </source>
</evidence>
<dbReference type="OrthoDB" id="5295305at2"/>
<dbReference type="Gene3D" id="3.40.630.30">
    <property type="match status" value="1"/>
</dbReference>
<dbReference type="InterPro" id="IPR016181">
    <property type="entry name" value="Acyl_CoA_acyltransferase"/>
</dbReference>
<dbReference type="Pfam" id="PF13302">
    <property type="entry name" value="Acetyltransf_3"/>
    <property type="match status" value="1"/>
</dbReference>